<evidence type="ECO:0000313" key="4">
    <source>
        <dbReference type="Proteomes" id="UP000696573"/>
    </source>
</evidence>
<evidence type="ECO:0000313" key="3">
    <source>
        <dbReference type="EMBL" id="CAH0026133.1"/>
    </source>
</evidence>
<organism evidence="3 4">
    <name type="scientific">Clonostachys rhizophaga</name>
    <dbReference type="NCBI Taxonomy" id="160324"/>
    <lineage>
        <taxon>Eukaryota</taxon>
        <taxon>Fungi</taxon>
        <taxon>Dikarya</taxon>
        <taxon>Ascomycota</taxon>
        <taxon>Pezizomycotina</taxon>
        <taxon>Sordariomycetes</taxon>
        <taxon>Hypocreomycetidae</taxon>
        <taxon>Hypocreales</taxon>
        <taxon>Bionectriaceae</taxon>
        <taxon>Clonostachys</taxon>
    </lineage>
</organism>
<evidence type="ECO:0000256" key="1">
    <source>
        <dbReference type="ARBA" id="ARBA00023242"/>
    </source>
</evidence>
<dbReference type="AlphaFoldDB" id="A0A9N9VJA0"/>
<dbReference type="InterPro" id="IPR053157">
    <property type="entry name" value="Sterol_Uptake_Regulator"/>
</dbReference>
<keyword evidence="4" id="KW-1185">Reference proteome</keyword>
<dbReference type="Proteomes" id="UP000696573">
    <property type="component" value="Unassembled WGS sequence"/>
</dbReference>
<comment type="caution">
    <text evidence="3">The sequence shown here is derived from an EMBL/GenBank/DDBJ whole genome shotgun (WGS) entry which is preliminary data.</text>
</comment>
<dbReference type="SMART" id="SM00066">
    <property type="entry name" value="GAL4"/>
    <property type="match status" value="1"/>
</dbReference>
<dbReference type="Pfam" id="PF00172">
    <property type="entry name" value="Zn_clus"/>
    <property type="match status" value="1"/>
</dbReference>
<dbReference type="PANTHER" id="PTHR47784">
    <property type="entry name" value="STEROL UPTAKE CONTROL PROTEIN 2"/>
    <property type="match status" value="1"/>
</dbReference>
<dbReference type="InterPro" id="IPR001138">
    <property type="entry name" value="Zn2Cys6_DnaBD"/>
</dbReference>
<dbReference type="GO" id="GO:0001228">
    <property type="term" value="F:DNA-binding transcription activator activity, RNA polymerase II-specific"/>
    <property type="evidence" value="ECO:0007669"/>
    <property type="project" value="TreeGrafter"/>
</dbReference>
<proteinExistence type="predicted"/>
<dbReference type="PROSITE" id="PS00463">
    <property type="entry name" value="ZN2_CY6_FUNGAL_1"/>
    <property type="match status" value="1"/>
</dbReference>
<dbReference type="OrthoDB" id="416217at2759"/>
<dbReference type="PROSITE" id="PS50048">
    <property type="entry name" value="ZN2_CY6_FUNGAL_2"/>
    <property type="match status" value="1"/>
</dbReference>
<dbReference type="Pfam" id="PF11951">
    <property type="entry name" value="Fungal_trans_2"/>
    <property type="match status" value="1"/>
</dbReference>
<feature type="domain" description="Zn(2)-C6 fungal-type" evidence="2">
    <location>
        <begin position="14"/>
        <end position="44"/>
    </location>
</feature>
<sequence length="362" mass="40879">MPQTKMPHRKVRTGCIQCKKRRVKCDETKPTCQKCAWHTLDCSYAAPLKSPAHVRPDDPPFSFEDFGLLRHWDEATAVSLAPNRSLQVAMREVVPLLATHHKFLMHALLSLTSLHLAYLHPEESEHHEGVAARHQNFALPLFRSALASVTEQNCHAIYACGHLITKYAFAKPRSRHDLLLLSGTDTPADLLSLLRGSFAIYDYAFEWLSTGPLGDCLEEPLEKDPDSSKTPADRRLAHLSAWLSHRGGGSDKDHNISSCCDALNNLRRLFAMDATPGQTMSTKTLAYSWPTQVSDKYIQLVFERYPEALIVLAHFCIMLMRVDGFWFMRGSAKGILKQCWDHLSSDLRRHIQWPLDVVGLGD</sequence>
<dbReference type="PANTHER" id="PTHR47784:SF5">
    <property type="entry name" value="STEROL UPTAKE CONTROL PROTEIN 2"/>
    <property type="match status" value="1"/>
</dbReference>
<dbReference type="SUPFAM" id="SSF57701">
    <property type="entry name" value="Zn2/Cys6 DNA-binding domain"/>
    <property type="match status" value="1"/>
</dbReference>
<dbReference type="EMBL" id="CABFNQ020000718">
    <property type="protein sequence ID" value="CAH0026133.1"/>
    <property type="molecule type" value="Genomic_DNA"/>
</dbReference>
<accession>A0A9N9VJA0</accession>
<dbReference type="GO" id="GO:0008270">
    <property type="term" value="F:zinc ion binding"/>
    <property type="evidence" value="ECO:0007669"/>
    <property type="project" value="InterPro"/>
</dbReference>
<dbReference type="Gene3D" id="4.10.240.10">
    <property type="entry name" value="Zn(2)-C6 fungal-type DNA-binding domain"/>
    <property type="match status" value="1"/>
</dbReference>
<reference evidence="3" key="1">
    <citation type="submission" date="2021-10" db="EMBL/GenBank/DDBJ databases">
        <authorList>
            <person name="Piombo E."/>
        </authorList>
    </citation>
    <scope>NUCLEOTIDE SEQUENCE</scope>
</reference>
<name>A0A9N9VJA0_9HYPO</name>
<protein>
    <recommendedName>
        <fullName evidence="2">Zn(2)-C6 fungal-type domain-containing protein</fullName>
    </recommendedName>
</protein>
<gene>
    <name evidence="3" type="ORF">CRHIZ90672A_00013896</name>
</gene>
<dbReference type="CDD" id="cd00067">
    <property type="entry name" value="GAL4"/>
    <property type="match status" value="1"/>
</dbReference>
<dbReference type="InterPro" id="IPR021858">
    <property type="entry name" value="Fun_TF"/>
</dbReference>
<dbReference type="InterPro" id="IPR036864">
    <property type="entry name" value="Zn2-C6_fun-type_DNA-bd_sf"/>
</dbReference>
<evidence type="ECO:0000259" key="2">
    <source>
        <dbReference type="PROSITE" id="PS50048"/>
    </source>
</evidence>
<keyword evidence="1" id="KW-0539">Nucleus</keyword>